<keyword evidence="1" id="KW-0472">Membrane</keyword>
<feature type="transmembrane region" description="Helical" evidence="1">
    <location>
        <begin position="19"/>
        <end position="39"/>
    </location>
</feature>
<name>A0A1C5HF75_9ACTN</name>
<keyword evidence="3" id="KW-1185">Reference proteome</keyword>
<keyword evidence="1" id="KW-1133">Transmembrane helix</keyword>
<proteinExistence type="predicted"/>
<keyword evidence="1" id="KW-0812">Transmembrane</keyword>
<dbReference type="Proteomes" id="UP000198221">
    <property type="component" value="Chromosome I"/>
</dbReference>
<sequence length="169" mass="19055">MFAGQACTSSPQSDRRWSLVTLLGVRALLVGAALVWPYLKYSDAEERTAARHLDKVRVTGFEYRGEDYANFQAVSRIWIQTGRPVDAAPAIQYDGRQLRRDYPNGPPRSRFEEELGWLRVDERLPCVLNAYQVREVRGSRVADLTSSERRAIERGAATLVRVVVVCGKG</sequence>
<dbReference type="AlphaFoldDB" id="A0A1C5HF75"/>
<evidence type="ECO:0000313" key="3">
    <source>
        <dbReference type="Proteomes" id="UP000198221"/>
    </source>
</evidence>
<dbReference type="EMBL" id="LT607754">
    <property type="protein sequence ID" value="SCG44662.1"/>
    <property type="molecule type" value="Genomic_DNA"/>
</dbReference>
<evidence type="ECO:0000256" key="1">
    <source>
        <dbReference type="SAM" id="Phobius"/>
    </source>
</evidence>
<organism evidence="2 3">
    <name type="scientific">Micromonospora inositola</name>
    <dbReference type="NCBI Taxonomy" id="47865"/>
    <lineage>
        <taxon>Bacteria</taxon>
        <taxon>Bacillati</taxon>
        <taxon>Actinomycetota</taxon>
        <taxon>Actinomycetes</taxon>
        <taxon>Micromonosporales</taxon>
        <taxon>Micromonosporaceae</taxon>
        <taxon>Micromonospora</taxon>
    </lineage>
</organism>
<protein>
    <submittedName>
        <fullName evidence="2">Uncharacterized protein</fullName>
    </submittedName>
</protein>
<accession>A0A1C5HF75</accession>
<evidence type="ECO:0000313" key="2">
    <source>
        <dbReference type="EMBL" id="SCG44662.1"/>
    </source>
</evidence>
<reference evidence="3" key="1">
    <citation type="submission" date="2016-06" db="EMBL/GenBank/DDBJ databases">
        <authorList>
            <person name="Varghese N."/>
            <person name="Submissions Spin"/>
        </authorList>
    </citation>
    <scope>NUCLEOTIDE SEQUENCE [LARGE SCALE GENOMIC DNA]</scope>
    <source>
        <strain evidence="3">DSM 43819</strain>
    </source>
</reference>
<gene>
    <name evidence="2" type="ORF">GA0070613_1253</name>
</gene>